<sequence length="202" mass="23597">MIIDNGSCTNVASALLVEKFNLPTKKHPNLCRLQWLNDCCDIRVAKQVLVSFSIGKYKDENWKRLYVETKAIEHSRKERKCKISRRKKNIKLNVVKRKKEEVESALLAKEKVLVLIYKDVYLINEFHSSLPCEVDSSLQEFTNAFLEEVMLEEFKDIFPKKMPRGLPPIRGIEHQIDFVLGFSLPDQLVYKANLEESKEIQR</sequence>
<name>A0A371HRF6_MUCPR</name>
<protein>
    <submittedName>
        <fullName evidence="1">Uncharacterized protein</fullName>
    </submittedName>
</protein>
<dbReference type="PANTHER" id="PTHR35046">
    <property type="entry name" value="ZINC KNUCKLE (CCHC-TYPE) FAMILY PROTEIN"/>
    <property type="match status" value="1"/>
</dbReference>
<keyword evidence="2" id="KW-1185">Reference proteome</keyword>
<comment type="caution">
    <text evidence="1">The sequence shown here is derived from an EMBL/GenBank/DDBJ whole genome shotgun (WGS) entry which is preliminary data.</text>
</comment>
<feature type="non-terminal residue" evidence="1">
    <location>
        <position position="1"/>
    </location>
</feature>
<dbReference type="PANTHER" id="PTHR35046:SF9">
    <property type="entry name" value="RNA-DIRECTED DNA POLYMERASE"/>
    <property type="match status" value="1"/>
</dbReference>
<dbReference type="EMBL" id="QJKJ01001894">
    <property type="protein sequence ID" value="RDY05366.1"/>
    <property type="molecule type" value="Genomic_DNA"/>
</dbReference>
<evidence type="ECO:0000313" key="1">
    <source>
        <dbReference type="EMBL" id="RDY05366.1"/>
    </source>
</evidence>
<accession>A0A371HRF6</accession>
<organism evidence="1 2">
    <name type="scientific">Mucuna pruriens</name>
    <name type="common">Velvet bean</name>
    <name type="synonym">Dolichos pruriens</name>
    <dbReference type="NCBI Taxonomy" id="157652"/>
    <lineage>
        <taxon>Eukaryota</taxon>
        <taxon>Viridiplantae</taxon>
        <taxon>Streptophyta</taxon>
        <taxon>Embryophyta</taxon>
        <taxon>Tracheophyta</taxon>
        <taxon>Spermatophyta</taxon>
        <taxon>Magnoliopsida</taxon>
        <taxon>eudicotyledons</taxon>
        <taxon>Gunneridae</taxon>
        <taxon>Pentapetalae</taxon>
        <taxon>rosids</taxon>
        <taxon>fabids</taxon>
        <taxon>Fabales</taxon>
        <taxon>Fabaceae</taxon>
        <taxon>Papilionoideae</taxon>
        <taxon>50 kb inversion clade</taxon>
        <taxon>NPAAA clade</taxon>
        <taxon>indigoferoid/millettioid clade</taxon>
        <taxon>Phaseoleae</taxon>
        <taxon>Mucuna</taxon>
    </lineage>
</organism>
<gene>
    <name evidence="1" type="ORF">CR513_10804</name>
</gene>
<dbReference type="Proteomes" id="UP000257109">
    <property type="component" value="Unassembled WGS sequence"/>
</dbReference>
<reference evidence="1" key="1">
    <citation type="submission" date="2018-05" db="EMBL/GenBank/DDBJ databases">
        <title>Draft genome of Mucuna pruriens seed.</title>
        <authorList>
            <person name="Nnadi N.E."/>
            <person name="Vos R."/>
            <person name="Hasami M.H."/>
            <person name="Devisetty U.K."/>
            <person name="Aguiy J.C."/>
        </authorList>
    </citation>
    <scope>NUCLEOTIDE SEQUENCE [LARGE SCALE GENOMIC DNA]</scope>
    <source>
        <strain evidence="1">JCA_2017</strain>
    </source>
</reference>
<dbReference type="AlphaFoldDB" id="A0A371HRF6"/>
<evidence type="ECO:0000313" key="2">
    <source>
        <dbReference type="Proteomes" id="UP000257109"/>
    </source>
</evidence>
<proteinExistence type="predicted"/>
<dbReference type="OrthoDB" id="1747743at2759"/>